<dbReference type="AlphaFoldDB" id="A0A409V969"/>
<comment type="caution">
    <text evidence="3">The sequence shown here is derived from an EMBL/GenBank/DDBJ whole genome shotgun (WGS) entry which is preliminary data.</text>
</comment>
<evidence type="ECO:0000256" key="2">
    <source>
        <dbReference type="SAM" id="SignalP"/>
    </source>
</evidence>
<evidence type="ECO:0000256" key="1">
    <source>
        <dbReference type="SAM" id="Phobius"/>
    </source>
</evidence>
<keyword evidence="4" id="KW-1185">Reference proteome</keyword>
<feature type="transmembrane region" description="Helical" evidence="1">
    <location>
        <begin position="112"/>
        <end position="135"/>
    </location>
</feature>
<evidence type="ECO:0000313" key="3">
    <source>
        <dbReference type="EMBL" id="PPQ63211.1"/>
    </source>
</evidence>
<dbReference type="EMBL" id="NHTK01006129">
    <property type="protein sequence ID" value="PPQ63211.1"/>
    <property type="molecule type" value="Genomic_DNA"/>
</dbReference>
<accession>A0A409V969</accession>
<feature type="transmembrane region" description="Helical" evidence="1">
    <location>
        <begin position="269"/>
        <end position="288"/>
    </location>
</feature>
<keyword evidence="1" id="KW-0472">Membrane</keyword>
<feature type="transmembrane region" description="Helical" evidence="1">
    <location>
        <begin position="79"/>
        <end position="96"/>
    </location>
</feature>
<dbReference type="InParanoid" id="A0A409V969"/>
<reference evidence="3 4" key="1">
    <citation type="journal article" date="2018" name="Evol. Lett.">
        <title>Horizontal gene cluster transfer increased hallucinogenic mushroom diversity.</title>
        <authorList>
            <person name="Reynolds H.T."/>
            <person name="Vijayakumar V."/>
            <person name="Gluck-Thaler E."/>
            <person name="Korotkin H.B."/>
            <person name="Matheny P.B."/>
            <person name="Slot J.C."/>
        </authorList>
    </citation>
    <scope>NUCLEOTIDE SEQUENCE [LARGE SCALE GENOMIC DNA]</scope>
    <source>
        <strain evidence="3 4">2629</strain>
    </source>
</reference>
<name>A0A409V969_9AGAR</name>
<proteinExistence type="predicted"/>
<organism evidence="3 4">
    <name type="scientific">Panaeolus cyanescens</name>
    <dbReference type="NCBI Taxonomy" id="181874"/>
    <lineage>
        <taxon>Eukaryota</taxon>
        <taxon>Fungi</taxon>
        <taxon>Dikarya</taxon>
        <taxon>Basidiomycota</taxon>
        <taxon>Agaricomycotina</taxon>
        <taxon>Agaricomycetes</taxon>
        <taxon>Agaricomycetidae</taxon>
        <taxon>Agaricales</taxon>
        <taxon>Agaricineae</taxon>
        <taxon>Galeropsidaceae</taxon>
        <taxon>Panaeolus</taxon>
    </lineage>
</organism>
<keyword evidence="2" id="KW-0732">Signal</keyword>
<keyword evidence="1" id="KW-0812">Transmembrane</keyword>
<feature type="transmembrane region" description="Helical" evidence="1">
    <location>
        <begin position="295"/>
        <end position="321"/>
    </location>
</feature>
<dbReference type="STRING" id="181874.A0A409V969"/>
<gene>
    <name evidence="3" type="ORF">CVT24_005756</name>
</gene>
<feature type="transmembrane region" description="Helical" evidence="1">
    <location>
        <begin position="155"/>
        <end position="176"/>
    </location>
</feature>
<feature type="chain" id="PRO_5019105760" evidence="2">
    <location>
        <begin position="20"/>
        <end position="327"/>
    </location>
</feature>
<sequence length="327" mass="36185">MFKRTLFAFAFFPVLSVLSVKNMFGRLNDSGVAHTVGVDYCTPGLSKYAPTGNNAIDNAICPLIAFFHILMDNPSSFSLLFYSLIGGAPLVVLPLIEGHRTGQRSFFKYPNIWLLISQVASVGFTFPLYYSLLILSGSWKKLPEFNDKSFPQHKVQAIVFSVMAGALIPTLAMLFMKDPTVTAIWQIYPLCISVAYFLHILVVRSPQTPKSGYRALQGFYLVSFILSSSIHMATAVPLFADITSLRHLLVPALTPLDNSVPVASHLHDFLKWDVTLAYTSTALAFFWLCSSVKQVVCLFTWLLFAIPVFGFGAATMGAAMWKEGLLQ</sequence>
<dbReference type="OrthoDB" id="72269at2759"/>
<protein>
    <submittedName>
        <fullName evidence="3">Uncharacterized protein</fullName>
    </submittedName>
</protein>
<feature type="transmembrane region" description="Helical" evidence="1">
    <location>
        <begin position="182"/>
        <end position="203"/>
    </location>
</feature>
<feature type="transmembrane region" description="Helical" evidence="1">
    <location>
        <begin position="215"/>
        <end position="240"/>
    </location>
</feature>
<dbReference type="Proteomes" id="UP000284842">
    <property type="component" value="Unassembled WGS sequence"/>
</dbReference>
<feature type="signal peptide" evidence="2">
    <location>
        <begin position="1"/>
        <end position="19"/>
    </location>
</feature>
<keyword evidence="1" id="KW-1133">Transmembrane helix</keyword>
<evidence type="ECO:0000313" key="4">
    <source>
        <dbReference type="Proteomes" id="UP000284842"/>
    </source>
</evidence>